<organism evidence="6 7">
    <name type="scientific">Negativicoccus succinicivorans</name>
    <dbReference type="NCBI Taxonomy" id="620903"/>
    <lineage>
        <taxon>Bacteria</taxon>
        <taxon>Bacillati</taxon>
        <taxon>Bacillota</taxon>
        <taxon>Negativicutes</taxon>
        <taxon>Veillonellales</taxon>
        <taxon>Veillonellaceae</taxon>
        <taxon>Negativicoccus</taxon>
    </lineage>
</organism>
<accession>A0A841R0Z0</accession>
<dbReference type="Pfam" id="PF03808">
    <property type="entry name" value="Glyco_tran_WecG"/>
    <property type="match status" value="1"/>
</dbReference>
<protein>
    <recommendedName>
        <fullName evidence="5">N-acetylglucosaminyldiphosphoundecaprenol N-acetyl-beta-D-mannosaminyltransferase</fullName>
        <ecNumber evidence="5">2.4.1.187</ecNumber>
    </recommendedName>
    <alternativeName>
        <fullName evidence="5">N-acetylmannosaminyltransferase</fullName>
    </alternativeName>
    <alternativeName>
        <fullName evidence="5">UDP-N-acetylmannosamine transferase</fullName>
    </alternativeName>
    <alternativeName>
        <fullName evidence="5">UDP-N-acetylmannosamine:N-acetylglucosaminyl pyrophosphorylundecaprenol N-acetylmannosaminyltransferase</fullName>
    </alternativeName>
</protein>
<evidence type="ECO:0000313" key="7">
    <source>
        <dbReference type="Proteomes" id="UP000591941"/>
    </source>
</evidence>
<dbReference type="PANTHER" id="PTHR34136">
    <property type="match status" value="1"/>
</dbReference>
<evidence type="ECO:0000256" key="3">
    <source>
        <dbReference type="ARBA" id="ARBA00022944"/>
    </source>
</evidence>
<keyword evidence="2 5" id="KW-0808">Transferase</keyword>
<dbReference type="Proteomes" id="UP000591941">
    <property type="component" value="Unassembled WGS sequence"/>
</dbReference>
<keyword evidence="1 5" id="KW-0328">Glycosyltransferase</keyword>
<dbReference type="InterPro" id="IPR004629">
    <property type="entry name" value="WecG_TagA_CpsF"/>
</dbReference>
<dbReference type="GO" id="GO:0071555">
    <property type="term" value="P:cell wall organization"/>
    <property type="evidence" value="ECO:0007669"/>
    <property type="project" value="UniProtKB-KW"/>
</dbReference>
<evidence type="ECO:0000256" key="4">
    <source>
        <dbReference type="ARBA" id="ARBA00023316"/>
    </source>
</evidence>
<dbReference type="HAMAP" id="MF_02070">
    <property type="entry name" value="TagA_TarA"/>
    <property type="match status" value="1"/>
</dbReference>
<proteinExistence type="inferred from homology"/>
<dbReference type="EC" id="2.4.1.187" evidence="5"/>
<evidence type="ECO:0000256" key="2">
    <source>
        <dbReference type="ARBA" id="ARBA00022679"/>
    </source>
</evidence>
<keyword evidence="7" id="KW-1185">Reference proteome</keyword>
<keyword evidence="3 5" id="KW-0777">Teichoic acid biosynthesis</keyword>
<comment type="function">
    <text evidence="5">Catalyzes the conversion of GlcNAc-PP-undecaprenol into ManNAc-GlcNAc-PP-undecaprenol, the first committed lipid intermediate in the de novo synthesis of teichoic acid.</text>
</comment>
<comment type="catalytic activity">
    <reaction evidence="5">
        <text>UDP-N-acetyl-alpha-D-mannosamine + N-acetyl-alpha-D-glucosaminyl-di-trans,octa-cis-undecaprenyl diphosphate = N-acetyl-beta-D-mannosaminyl-(1-&gt;4)-N-acetyl-alpha-D-glucosaminyl di-trans,octa-cis-undecaprenyl diphosphate + UDP + H(+)</text>
        <dbReference type="Rhea" id="RHEA:16053"/>
        <dbReference type="ChEBI" id="CHEBI:15378"/>
        <dbReference type="ChEBI" id="CHEBI:58223"/>
        <dbReference type="ChEBI" id="CHEBI:62959"/>
        <dbReference type="ChEBI" id="CHEBI:68623"/>
        <dbReference type="ChEBI" id="CHEBI:132210"/>
        <dbReference type="EC" id="2.4.1.187"/>
    </reaction>
</comment>
<dbReference type="CDD" id="cd06533">
    <property type="entry name" value="Glyco_transf_WecG_TagA"/>
    <property type="match status" value="1"/>
</dbReference>
<reference evidence="6 7" key="1">
    <citation type="submission" date="2020-08" db="EMBL/GenBank/DDBJ databases">
        <title>Genomic Encyclopedia of Type Strains, Phase IV (KMG-IV): sequencing the most valuable type-strain genomes for metagenomic binning, comparative biology and taxonomic classification.</title>
        <authorList>
            <person name="Goeker M."/>
        </authorList>
    </citation>
    <scope>NUCLEOTIDE SEQUENCE [LARGE SCALE GENOMIC DNA]</scope>
    <source>
        <strain evidence="6 7">DSM 21255</strain>
    </source>
</reference>
<evidence type="ECO:0000256" key="1">
    <source>
        <dbReference type="ARBA" id="ARBA00022676"/>
    </source>
</evidence>
<evidence type="ECO:0000256" key="5">
    <source>
        <dbReference type="HAMAP-Rule" id="MF_02070"/>
    </source>
</evidence>
<dbReference type="NCBIfam" id="TIGR00696">
    <property type="entry name" value="wecG_tagA_cpsF"/>
    <property type="match status" value="1"/>
</dbReference>
<comment type="pathway">
    <text evidence="5">Cell wall biogenesis; teichoic acid biosynthesis.</text>
</comment>
<dbReference type="GO" id="GO:0019350">
    <property type="term" value="P:teichoic acid biosynthetic process"/>
    <property type="evidence" value="ECO:0007669"/>
    <property type="project" value="UniProtKB-UniRule"/>
</dbReference>
<dbReference type="AlphaFoldDB" id="A0A841R0Z0"/>
<dbReference type="EMBL" id="JACHHI010000002">
    <property type="protein sequence ID" value="MBB6477575.1"/>
    <property type="molecule type" value="Genomic_DNA"/>
</dbReference>
<dbReference type="GO" id="GO:0047244">
    <property type="term" value="F:N-acetylglucosaminyldiphosphoundecaprenol N-acetyl-beta-D-mannosaminyltransferase activity"/>
    <property type="evidence" value="ECO:0007669"/>
    <property type="project" value="UniProtKB-UniRule"/>
</dbReference>
<comment type="similarity">
    <text evidence="5">Belongs to the glycosyltransferase 26 family. TagA/TarA subfamily.</text>
</comment>
<dbReference type="RefSeq" id="WP_034437286.1">
    <property type="nucleotide sequence ID" value="NZ_CABWNB010000003.1"/>
</dbReference>
<dbReference type="PANTHER" id="PTHR34136:SF1">
    <property type="entry name" value="UDP-N-ACETYL-D-MANNOSAMINURONIC ACID TRANSFERASE"/>
    <property type="match status" value="1"/>
</dbReference>
<dbReference type="UniPathway" id="UPA00632"/>
<name>A0A841R0Z0_9FIRM</name>
<comment type="caution">
    <text evidence="6">The sequence shown here is derived from an EMBL/GenBank/DDBJ whole genome shotgun (WGS) entry which is preliminary data.</text>
</comment>
<gene>
    <name evidence="6" type="ORF">HNR45_000605</name>
</gene>
<dbReference type="OrthoDB" id="9771846at2"/>
<dbReference type="InterPro" id="IPR034714">
    <property type="entry name" value="TagA_TarA"/>
</dbReference>
<keyword evidence="4 5" id="KW-0961">Cell wall biogenesis/degradation</keyword>
<sequence>MQWERHSILGVAIDALTLETAVAQVDTWLAQKETKFIATANAEMVMRAYKDPAFGQVLAAADMVLADGAGIVWAGEQLHKHFPARVAGIDFMTALVERAAQTGTKMYFFGGAPDVAAEAAQRLESRFGTLPIVGVRDGYFSASENDAIAADIRESGAQLLFAGLGVPKQEYWLTRMRPQLPGIVSLGVGGSFDVLSGRLKRAPLFWQKNRLEWLYRLALQPSRLRRMGALPQFMWQVKRSANRRRK</sequence>
<dbReference type="GeneID" id="93485878"/>
<evidence type="ECO:0000313" key="6">
    <source>
        <dbReference type="EMBL" id="MBB6477575.1"/>
    </source>
</evidence>